<organism evidence="1 2">
    <name type="scientific">Bacillus cereus</name>
    <dbReference type="NCBI Taxonomy" id="1396"/>
    <lineage>
        <taxon>Bacteria</taxon>
        <taxon>Bacillati</taxon>
        <taxon>Bacillota</taxon>
        <taxon>Bacilli</taxon>
        <taxon>Bacillales</taxon>
        <taxon>Bacillaceae</taxon>
        <taxon>Bacillus</taxon>
        <taxon>Bacillus cereus group</taxon>
    </lineage>
</organism>
<dbReference type="RefSeq" id="WP_070757448.1">
    <property type="nucleotide sequence ID" value="NZ_CP031778.1"/>
</dbReference>
<proteinExistence type="predicted"/>
<reference evidence="1 2" key="1">
    <citation type="journal article" date="2019" name="Ecotoxicol. Environ. Saf.">
        <title>Microbial characterization of heavy metal resistant bacterial strains isolated from an electroplating wastewater treatment plant.</title>
        <authorList>
            <person name="Cai X."/>
            <person name="Zheng X."/>
            <person name="Zhang D."/>
            <person name="Iqbal W."/>
            <person name="Liu C."/>
            <person name="Yang B."/>
            <person name="Zhao X."/>
            <person name="Lu X."/>
            <person name="Mao Y."/>
        </authorList>
    </citation>
    <scope>NUCLEOTIDE SEQUENCE [LARGE SCALE GENOMIC DNA]</scope>
    <source>
        <strain evidence="1 2">Co1-1</strain>
    </source>
</reference>
<protein>
    <submittedName>
        <fullName evidence="1">Uncharacterized protein</fullName>
    </submittedName>
</protein>
<dbReference type="AlphaFoldDB" id="A0A9X7M1V0"/>
<evidence type="ECO:0000313" key="1">
    <source>
        <dbReference type="EMBL" id="QDZ77058.1"/>
    </source>
</evidence>
<accession>A0A9X7M1V0</accession>
<name>A0A9X7M1V0_BACCE</name>
<evidence type="ECO:0000313" key="2">
    <source>
        <dbReference type="Proteomes" id="UP000321735"/>
    </source>
</evidence>
<sequence length="103" mass="12560">MKRIDMVPKPFFETVGQRETTYRIYGHAMGKEPVLFPEVFNSLKETRKFIYKYAHVNPEWLNNNGDINEYNNKPSRPDKDDKWYKGVIEQEYRKYSDFNDWKK</sequence>
<gene>
    <name evidence="1" type="ORF">D0437_30330</name>
</gene>
<dbReference type="EMBL" id="CP031778">
    <property type="protein sequence ID" value="QDZ77058.1"/>
    <property type="molecule type" value="Genomic_DNA"/>
</dbReference>
<dbReference type="Proteomes" id="UP000321735">
    <property type="component" value="Chromosome"/>
</dbReference>